<sequence>MGMAQTTGHQNRLLALDRHFPSPWRHKTDSDIESIARILRSSDLKQWAKEARLYSILRMIDRLDLMDDLLHRGFRDLWLPLPSLRIPSALRSEFAKAQKYVLTRDFSGTARWPYRRHLSFSQEQDVPLGHRHRREIGNYEVDLVYESSGNQSLATKCWRRGPKLEDDLVMKMIQQEIRITKRLCHRHCVDSDCKRSSVGAVNGSGVNSLRYVSPEGCNQGDLIGSSDVWSLGCVFLEMLTVIARRGVAHLERWLVSHSPDSNGVYGRATSTILLYIQQFLRQRFWPSDPRVVDLTQGMLDPRAENRPTARQIASQLRGISEDGPQWCGRCCIKHLTDDGGLEGLYHFVARQEAFTEADIQFISRRLAWDRLLEWSSIPRTYIVLCLMDKLDLMPKFLQAGVSDIWFPYDKQLIRQLLSNQQVVQDFLAKQNTVLSKKLVVDVHQHQHILDGDGDEYLPRIKGLGSGGFGSVWHVYDPGSDRELAKKLIPRVKVVLENRAKDAANIFQRELATLRRLSVKEHRHLVRVVGSYTDQSDFVLLFSPVADMNLGTYLDDRTPQRDFKHLERWFGCLATALQYLHNMKIRHKDIKPQNVLVKGDNVLLADFGISYDWSSNSRPTTSGPGSRDPRYCAPEVADWEARNESSDIFSLGCVFLEMFSTLKGHPPLKIRQYFEENGTGATWYHKNQEALRSFSNLLYNETEIGDRPPLSWISAMTCSERSRRLSSSALVERILDTEGMNEQQINRFCGKCCIAAYTASNTATSELALSGNARGS</sequence>
<evidence type="ECO:0000256" key="2">
    <source>
        <dbReference type="ARBA" id="ARBA00022741"/>
    </source>
</evidence>
<evidence type="ECO:0000256" key="5">
    <source>
        <dbReference type="ARBA" id="ARBA00037982"/>
    </source>
</evidence>
<dbReference type="SMART" id="SM00220">
    <property type="entry name" value="S_TKc"/>
    <property type="match status" value="1"/>
</dbReference>
<keyword evidence="3" id="KW-0418">Kinase</keyword>
<protein>
    <recommendedName>
        <fullName evidence="7">Protein kinase domain-containing protein</fullName>
    </recommendedName>
</protein>
<dbReference type="SUPFAM" id="SSF56112">
    <property type="entry name" value="Protein kinase-like (PK-like)"/>
    <property type="match status" value="2"/>
</dbReference>
<dbReference type="PROSITE" id="PS00107">
    <property type="entry name" value="PROTEIN_KINASE_ATP"/>
    <property type="match status" value="1"/>
</dbReference>
<keyword evidence="2 6" id="KW-0547">Nucleotide-binding</keyword>
<dbReference type="CDD" id="cd00180">
    <property type="entry name" value="PKc"/>
    <property type="match status" value="1"/>
</dbReference>
<dbReference type="EMBL" id="JAGHQL010000071">
    <property type="protein sequence ID" value="KAH0541703.1"/>
    <property type="molecule type" value="Genomic_DNA"/>
</dbReference>
<comment type="similarity">
    <text evidence="5">Belongs to the protein kinase superfamily. Ser/Thr protein kinase family. GCN2 subfamily.</text>
</comment>
<evidence type="ECO:0000256" key="4">
    <source>
        <dbReference type="ARBA" id="ARBA00022840"/>
    </source>
</evidence>
<dbReference type="AlphaFoldDB" id="A0A9P8L4F2"/>
<dbReference type="PROSITE" id="PS00108">
    <property type="entry name" value="PROTEIN_KINASE_ST"/>
    <property type="match status" value="1"/>
</dbReference>
<name>A0A9P8L4F2_9PEZI</name>
<feature type="domain" description="Protein kinase" evidence="7">
    <location>
        <begin position="457"/>
        <end position="739"/>
    </location>
</feature>
<evidence type="ECO:0000256" key="1">
    <source>
        <dbReference type="ARBA" id="ARBA00022679"/>
    </source>
</evidence>
<gene>
    <name evidence="8" type="ORF">FGG08_003866</name>
</gene>
<dbReference type="Proteomes" id="UP000698800">
    <property type="component" value="Unassembled WGS sequence"/>
</dbReference>
<dbReference type="Pfam" id="PF00069">
    <property type="entry name" value="Pkinase"/>
    <property type="match status" value="1"/>
</dbReference>
<dbReference type="InterPro" id="IPR050339">
    <property type="entry name" value="CC_SR_Kinase"/>
</dbReference>
<dbReference type="GO" id="GO:0005737">
    <property type="term" value="C:cytoplasm"/>
    <property type="evidence" value="ECO:0007669"/>
    <property type="project" value="TreeGrafter"/>
</dbReference>
<dbReference type="GO" id="GO:0005524">
    <property type="term" value="F:ATP binding"/>
    <property type="evidence" value="ECO:0007669"/>
    <property type="project" value="UniProtKB-UniRule"/>
</dbReference>
<dbReference type="GO" id="GO:0005634">
    <property type="term" value="C:nucleus"/>
    <property type="evidence" value="ECO:0007669"/>
    <property type="project" value="TreeGrafter"/>
</dbReference>
<dbReference type="PROSITE" id="PS50011">
    <property type="entry name" value="PROTEIN_KINASE_DOM"/>
    <property type="match status" value="2"/>
</dbReference>
<keyword evidence="4 6" id="KW-0067">ATP-binding</keyword>
<keyword evidence="1" id="KW-0808">Transferase</keyword>
<evidence type="ECO:0000256" key="3">
    <source>
        <dbReference type="ARBA" id="ARBA00022777"/>
    </source>
</evidence>
<dbReference type="InterPro" id="IPR011009">
    <property type="entry name" value="Kinase-like_dom_sf"/>
</dbReference>
<proteinExistence type="inferred from homology"/>
<dbReference type="InterPro" id="IPR000719">
    <property type="entry name" value="Prot_kinase_dom"/>
</dbReference>
<evidence type="ECO:0000259" key="7">
    <source>
        <dbReference type="PROSITE" id="PS50011"/>
    </source>
</evidence>
<feature type="binding site" evidence="6">
    <location>
        <position position="486"/>
    </location>
    <ligand>
        <name>ATP</name>
        <dbReference type="ChEBI" id="CHEBI:30616"/>
    </ligand>
</feature>
<dbReference type="GO" id="GO:0004672">
    <property type="term" value="F:protein kinase activity"/>
    <property type="evidence" value="ECO:0007669"/>
    <property type="project" value="InterPro"/>
</dbReference>
<dbReference type="PANTHER" id="PTHR11042">
    <property type="entry name" value="EUKARYOTIC TRANSLATION INITIATION FACTOR 2-ALPHA KINASE EIF2-ALPHA KINASE -RELATED"/>
    <property type="match status" value="1"/>
</dbReference>
<evidence type="ECO:0000256" key="6">
    <source>
        <dbReference type="PROSITE-ProRule" id="PRU10141"/>
    </source>
</evidence>
<reference evidence="8" key="1">
    <citation type="submission" date="2021-03" db="EMBL/GenBank/DDBJ databases">
        <title>Comparative genomics and phylogenomic investigation of the class Geoglossomycetes provide insights into ecological specialization and systematics.</title>
        <authorList>
            <person name="Melie T."/>
            <person name="Pirro S."/>
            <person name="Miller A.N."/>
            <person name="Quandt A."/>
        </authorList>
    </citation>
    <scope>NUCLEOTIDE SEQUENCE</scope>
    <source>
        <strain evidence="8">GBOQ0MN5Z8</strain>
    </source>
</reference>
<comment type="caution">
    <text evidence="8">The sequence shown here is derived from an EMBL/GenBank/DDBJ whole genome shotgun (WGS) entry which is preliminary data.</text>
</comment>
<dbReference type="Gene3D" id="1.10.510.10">
    <property type="entry name" value="Transferase(Phosphotransferase) domain 1"/>
    <property type="match status" value="2"/>
</dbReference>
<evidence type="ECO:0000313" key="9">
    <source>
        <dbReference type="Proteomes" id="UP000698800"/>
    </source>
</evidence>
<organism evidence="8 9">
    <name type="scientific">Glutinoglossum americanum</name>
    <dbReference type="NCBI Taxonomy" id="1670608"/>
    <lineage>
        <taxon>Eukaryota</taxon>
        <taxon>Fungi</taxon>
        <taxon>Dikarya</taxon>
        <taxon>Ascomycota</taxon>
        <taxon>Pezizomycotina</taxon>
        <taxon>Geoglossomycetes</taxon>
        <taxon>Geoglossales</taxon>
        <taxon>Geoglossaceae</taxon>
        <taxon>Glutinoglossum</taxon>
    </lineage>
</organism>
<dbReference type="InterPro" id="IPR008271">
    <property type="entry name" value="Ser/Thr_kinase_AS"/>
</dbReference>
<dbReference type="InterPro" id="IPR017441">
    <property type="entry name" value="Protein_kinase_ATP_BS"/>
</dbReference>
<dbReference type="OrthoDB" id="4062651at2759"/>
<dbReference type="PANTHER" id="PTHR11042:SF190">
    <property type="entry name" value="MITOSIS INHIBITOR PROTEIN KINASE MIK1"/>
    <property type="match status" value="1"/>
</dbReference>
<keyword evidence="9" id="KW-1185">Reference proteome</keyword>
<evidence type="ECO:0000313" key="8">
    <source>
        <dbReference type="EMBL" id="KAH0541703.1"/>
    </source>
</evidence>
<feature type="domain" description="Protein kinase" evidence="7">
    <location>
        <begin position="1"/>
        <end position="319"/>
    </location>
</feature>
<accession>A0A9P8L4F2</accession>